<name>A0AB34KG31_9PEZI</name>
<accession>A0AB34KG31</accession>
<evidence type="ECO:0000313" key="2">
    <source>
        <dbReference type="Proteomes" id="UP000803884"/>
    </source>
</evidence>
<dbReference type="EMBL" id="JAAQHG020000031">
    <property type="protein sequence ID" value="KAL1583874.1"/>
    <property type="molecule type" value="Genomic_DNA"/>
</dbReference>
<dbReference type="Gene3D" id="2.40.128.20">
    <property type="match status" value="1"/>
</dbReference>
<gene>
    <name evidence="1" type="ORF">WHR41_07197</name>
</gene>
<reference evidence="1 2" key="1">
    <citation type="journal article" date="2020" name="Microbiol. Resour. Announc.">
        <title>Draft Genome Sequence of a Cladosporium Species Isolated from the Mesophotic Ascidian Didemnum maculosum.</title>
        <authorList>
            <person name="Gioti A."/>
            <person name="Siaperas R."/>
            <person name="Nikolaivits E."/>
            <person name="Le Goff G."/>
            <person name="Ouazzani J."/>
            <person name="Kotoulas G."/>
            <person name="Topakas E."/>
        </authorList>
    </citation>
    <scope>NUCLEOTIDE SEQUENCE [LARGE SCALE GENOMIC DNA]</scope>
    <source>
        <strain evidence="1 2">TM138-S3</strain>
    </source>
</reference>
<sequence length="179" mass="20373">MAAPPTVTPSNLTGTYSLNKKLSDSMDAVLKMQGVGWLVRQAAAYSAISVSMKQYERDGKVCLDVEQVSTGGLKSEEERVLDWEWREKDDRIWGKVKGKARMIKLSELEQDEYLTSGWTQDCLEGEVIEMLVESRTDTWTADQVWGMAEVNGERRQVRRIVAKKGDKVHRISIVYDWIA</sequence>
<dbReference type="RefSeq" id="XP_069226980.1">
    <property type="nucleotide sequence ID" value="XM_069375802.1"/>
</dbReference>
<keyword evidence="2" id="KW-1185">Reference proteome</keyword>
<dbReference type="InterPro" id="IPR053037">
    <property type="entry name" value="Pericyclase_pydY-like"/>
</dbReference>
<dbReference type="PANTHER" id="PTHR38115:SF1">
    <property type="entry name" value="LIPOCALIN-LIKE DOMAIN-CONTAINING PROTEIN"/>
    <property type="match status" value="1"/>
</dbReference>
<organism evidence="1 2">
    <name type="scientific">Cladosporium halotolerans</name>
    <dbReference type="NCBI Taxonomy" id="1052096"/>
    <lineage>
        <taxon>Eukaryota</taxon>
        <taxon>Fungi</taxon>
        <taxon>Dikarya</taxon>
        <taxon>Ascomycota</taxon>
        <taxon>Pezizomycotina</taxon>
        <taxon>Dothideomycetes</taxon>
        <taxon>Dothideomycetidae</taxon>
        <taxon>Cladosporiales</taxon>
        <taxon>Cladosporiaceae</taxon>
        <taxon>Cladosporium</taxon>
    </lineage>
</organism>
<evidence type="ECO:0000313" key="1">
    <source>
        <dbReference type="EMBL" id="KAL1583874.1"/>
    </source>
</evidence>
<dbReference type="PANTHER" id="PTHR38115">
    <property type="entry name" value="LIPOCALIN-LIKE DOMAIN-CONTAINING PROTEIN"/>
    <property type="match status" value="1"/>
</dbReference>
<dbReference type="Proteomes" id="UP000803884">
    <property type="component" value="Unassembled WGS sequence"/>
</dbReference>
<comment type="caution">
    <text evidence="1">The sequence shown here is derived from an EMBL/GenBank/DDBJ whole genome shotgun (WGS) entry which is preliminary data.</text>
</comment>
<dbReference type="AlphaFoldDB" id="A0AB34KG31"/>
<proteinExistence type="predicted"/>
<dbReference type="InterPro" id="IPR012674">
    <property type="entry name" value="Calycin"/>
</dbReference>
<dbReference type="GeneID" id="96008640"/>
<protein>
    <submittedName>
        <fullName evidence="1">Uncharacterized protein</fullName>
    </submittedName>
</protein>